<sequence>MRSDEPAPAATAGEDQLFQDLHAEASAQEIESLCMRCHETGTTRLLLTRVPHFKSIILMAFECPHCGLKNNEVQSGESIQEEGHRHELRCTTKADLSRQVVRNGTASISIPEVDFTAPPAKDSTLTTVEGLVSRFVEDLGADQEQRREAMPEVFQAIEAILARLRDALTLPEEDGAEPSPHAFTLVVDDPTGNSYVENLCAPSVDPKLSVRYYRRTREQMVELGFLNPDADEAQWTEKERELIGKKQRVNMAEEMEAAKKLMQEMRQASQAKEIMTFPSNCSSCGVRCETRMQMVDIPHFQEVIIMSTTCENCGYKSNEVKCGGAIHPRGRRIALTVEDKDDLSRDILKSETSSFKIPELELDMLAGTMGGRFTTIEGLLRQVHDELNERIPFLEGDSATAERKARFKAFLARVADAADGKVLPFTITLDDPMAHSYIQNIYAPDPDPNMVNEEYERTFEQNEDLGINDMNVDAYETAEGAAASQA</sequence>
<accession>A0ACC1KWE0</accession>
<keyword evidence="2" id="KW-1185">Reference proteome</keyword>
<evidence type="ECO:0000313" key="1">
    <source>
        <dbReference type="EMBL" id="KAJ2795852.1"/>
    </source>
</evidence>
<reference evidence="1" key="1">
    <citation type="submission" date="2022-07" db="EMBL/GenBank/DDBJ databases">
        <title>Phylogenomic reconstructions and comparative analyses of Kickxellomycotina fungi.</title>
        <authorList>
            <person name="Reynolds N.K."/>
            <person name="Stajich J.E."/>
            <person name="Barry K."/>
            <person name="Grigoriev I.V."/>
            <person name="Crous P."/>
            <person name="Smith M.E."/>
        </authorList>
    </citation>
    <scope>NUCLEOTIDE SEQUENCE</scope>
    <source>
        <strain evidence="1">BCRC 34780</strain>
    </source>
</reference>
<proteinExistence type="predicted"/>
<dbReference type="EMBL" id="JANBUN010002041">
    <property type="protein sequence ID" value="KAJ2795852.1"/>
    <property type="molecule type" value="Genomic_DNA"/>
</dbReference>
<organism evidence="1 2">
    <name type="scientific">Coemansia helicoidea</name>
    <dbReference type="NCBI Taxonomy" id="1286919"/>
    <lineage>
        <taxon>Eukaryota</taxon>
        <taxon>Fungi</taxon>
        <taxon>Fungi incertae sedis</taxon>
        <taxon>Zoopagomycota</taxon>
        <taxon>Kickxellomycotina</taxon>
        <taxon>Kickxellomycetes</taxon>
        <taxon>Kickxellales</taxon>
        <taxon>Kickxellaceae</taxon>
        <taxon>Coemansia</taxon>
    </lineage>
</organism>
<keyword evidence="1" id="KW-0862">Zinc</keyword>
<gene>
    <name evidence="1" type="primary">ZPR1</name>
    <name evidence="1" type="ORF">H4R21_004943</name>
</gene>
<keyword evidence="1" id="KW-0863">Zinc-finger</keyword>
<protein>
    <submittedName>
        <fullName evidence="1">Nucleolar zinc-finger protein</fullName>
    </submittedName>
</protein>
<keyword evidence="1" id="KW-0479">Metal-binding</keyword>
<name>A0ACC1KWE0_9FUNG</name>
<dbReference type="Proteomes" id="UP001140087">
    <property type="component" value="Unassembled WGS sequence"/>
</dbReference>
<evidence type="ECO:0000313" key="2">
    <source>
        <dbReference type="Proteomes" id="UP001140087"/>
    </source>
</evidence>
<comment type="caution">
    <text evidence="1">The sequence shown here is derived from an EMBL/GenBank/DDBJ whole genome shotgun (WGS) entry which is preliminary data.</text>
</comment>